<protein>
    <submittedName>
        <fullName evidence="2">Transcriptional regulator</fullName>
    </submittedName>
</protein>
<evidence type="ECO:0000313" key="3">
    <source>
        <dbReference type="Proteomes" id="UP000054123"/>
    </source>
</evidence>
<keyword evidence="3" id="KW-1185">Reference proteome</keyword>
<sequence>MASVTHISAKTVSHQPIPLYRDFNSNRSVKLDLNSLCIKRPTETFFIHVKNPNLLAWGIELDDLLIVENTDQYLVNDLLVIEKNGEYKFYQFFNEIENTYGIKEKILFSLDVSEPNLRIKNWDEIEISGVIMNVVHQMRTRGAFTQAKQRVA</sequence>
<dbReference type="Proteomes" id="UP000054123">
    <property type="component" value="Unassembled WGS sequence"/>
</dbReference>
<dbReference type="EMBL" id="JANJ01000001">
    <property type="protein sequence ID" value="EXI62931.1"/>
    <property type="molecule type" value="Genomic_DNA"/>
</dbReference>
<proteinExistence type="predicted"/>
<dbReference type="SUPFAM" id="SSF51306">
    <property type="entry name" value="LexA/Signal peptidase"/>
    <property type="match status" value="1"/>
</dbReference>
<dbReference type="InterPro" id="IPR036286">
    <property type="entry name" value="LexA/Signal_pep-like_sf"/>
</dbReference>
<dbReference type="STRING" id="1122190.GCA_000621105_00416"/>
<gene>
    <name evidence="2" type="ORF">AK33_00545</name>
</gene>
<dbReference type="Pfam" id="PF00717">
    <property type="entry name" value="Peptidase_S24"/>
    <property type="match status" value="1"/>
</dbReference>
<reference evidence="2 3" key="1">
    <citation type="journal article" date="2014" name="Genome Announc.">
        <title>Genome Sequence of a Presumptive Mannheimia haemolytica Strain with an A1/A6-Cross-Reactive Serotype from a White-Tailed Deer (Odocoileus virginianus).</title>
        <authorList>
            <person name="Lawrence P.K."/>
            <person name="Bey R.F."/>
            <person name="Wiener B."/>
            <person name="Kittichotirat W."/>
            <person name="Bumgarner R.E."/>
        </authorList>
    </citation>
    <scope>NUCLEOTIDE SEQUENCE [LARGE SCALE GENOMIC DNA]</scope>
    <source>
        <strain evidence="2 3">PKL10</strain>
    </source>
</reference>
<dbReference type="Gene3D" id="2.10.109.10">
    <property type="entry name" value="Umud Fragment, subunit A"/>
    <property type="match status" value="1"/>
</dbReference>
<evidence type="ECO:0000313" key="2">
    <source>
        <dbReference type="EMBL" id="EXI62931.1"/>
    </source>
</evidence>
<dbReference type="InterPro" id="IPR015927">
    <property type="entry name" value="Peptidase_S24_S26A/B/C"/>
</dbReference>
<dbReference type="OrthoDB" id="9787787at2"/>
<evidence type="ECO:0000259" key="1">
    <source>
        <dbReference type="Pfam" id="PF00717"/>
    </source>
</evidence>
<comment type="caution">
    <text evidence="2">The sequence shown here is derived from an EMBL/GenBank/DDBJ whole genome shotgun (WGS) entry which is preliminary data.</text>
</comment>
<feature type="domain" description="Peptidase S24/S26A/S26B/S26C" evidence="1">
    <location>
        <begin position="26"/>
        <end position="131"/>
    </location>
</feature>
<dbReference type="AlphaFoldDB" id="A0A011MKC9"/>
<dbReference type="RefSeq" id="WP_042801079.1">
    <property type="nucleotide sequence ID" value="NZ_AVSP01000004.1"/>
</dbReference>
<name>A0A011MKC9_9PAST</name>
<dbReference type="PATRIC" id="fig|1450449.3.peg.55"/>
<accession>A0A011MKC9</accession>
<organism evidence="2 3">
    <name type="scientific">Mannheimia granulomatis</name>
    <dbReference type="NCBI Taxonomy" id="85402"/>
    <lineage>
        <taxon>Bacteria</taxon>
        <taxon>Pseudomonadati</taxon>
        <taxon>Pseudomonadota</taxon>
        <taxon>Gammaproteobacteria</taxon>
        <taxon>Pasteurellales</taxon>
        <taxon>Pasteurellaceae</taxon>
        <taxon>Mannheimia</taxon>
    </lineage>
</organism>